<dbReference type="AlphaFoldDB" id="A0A109UYT0"/>
<sequence length="542" mass="61126">MAKSVREAVRAKWASVEYGELAKTTGGKSDEVKVVVDLTSEGDEEEIIESESEVKEIWPFKLLRSELYEEKWTGDQEHVLDMQDLLGDESLETVYLFSYQFEMDWVLGMIGKDVEVVVIAQEGTIIPASRHTGHRVRYNTVQMPKFCSHHSKMIIGLFRNKSCSIAIPSNNLTEMESSMPQQIVWISPRLPFGPRSTRSAFQSELIRYLERYPSPNRELIAKLRNIDFKPLESTGAVFVFCAPGGDANDKSGLALLIDYIDDTHNSENEAKQHRHYFCQSSSIGGPLRCQSSDGPRNIFTNLMVPMFAGILSALPRNARACPGVNVVQLLQDNRVHPHIMYPTVQELAECSPGWLAGGWFHFHHGKGGVAAQQYEFLRDNGYFIKQKEYKSRPGANVPIPVMKRDKVPCHTKFYMMFKSANPDNWKNDDCSWALFTTSNLSGHAWGSPPSYRPKNYECGVLYRSSSTTKIDVTCSKDVAYSYFPTQSLVTNARNYSMIIKVMTPYWLPAVKYSTSDEAFCISSNYAKLDVNGTSLKSLALNA</sequence>
<keyword evidence="3" id="KW-0540">Nuclease</keyword>
<dbReference type="InterPro" id="IPR010347">
    <property type="entry name" value="Tdp1"/>
</dbReference>
<keyword evidence="6" id="KW-0269">Exonuclease</keyword>
<keyword evidence="4" id="KW-0227">DNA damage</keyword>
<dbReference type="GO" id="GO:0017005">
    <property type="term" value="F:3'-tyrosyl-DNA phosphodiesterase activity"/>
    <property type="evidence" value="ECO:0007669"/>
    <property type="project" value="TreeGrafter"/>
</dbReference>
<dbReference type="GO" id="GO:0006281">
    <property type="term" value="P:DNA repair"/>
    <property type="evidence" value="ECO:0007669"/>
    <property type="project" value="UniProtKB-KW"/>
</dbReference>
<evidence type="ECO:0000256" key="10">
    <source>
        <dbReference type="PIRSR" id="PIRSR610347-2"/>
    </source>
</evidence>
<evidence type="ECO:0000256" key="11">
    <source>
        <dbReference type="PIRSR" id="PIRSR610347-3"/>
    </source>
</evidence>
<dbReference type="Gene3D" id="3.30.870.10">
    <property type="entry name" value="Endonuclease Chain A"/>
    <property type="match status" value="2"/>
</dbReference>
<dbReference type="GO" id="GO:0005634">
    <property type="term" value="C:nucleus"/>
    <property type="evidence" value="ECO:0007669"/>
    <property type="project" value="UniProtKB-SubCell"/>
</dbReference>
<evidence type="ECO:0000313" key="13">
    <source>
        <dbReference type="Proteomes" id="UP000243052"/>
    </source>
</evidence>
<evidence type="ECO:0000256" key="2">
    <source>
        <dbReference type="ARBA" id="ARBA00010205"/>
    </source>
</evidence>
<keyword evidence="8" id="KW-0539">Nucleus</keyword>
<keyword evidence="5" id="KW-0378">Hydrolase</keyword>
<feature type="active site" description="Nucleophile" evidence="9">
    <location>
        <position position="150"/>
    </location>
</feature>
<dbReference type="GO" id="GO:0003697">
    <property type="term" value="F:single-stranded DNA binding"/>
    <property type="evidence" value="ECO:0007669"/>
    <property type="project" value="TreeGrafter"/>
</dbReference>
<keyword evidence="13" id="KW-1185">Reference proteome</keyword>
<comment type="similarity">
    <text evidence="2">Belongs to the tyrosyl-DNA phosphodiesterase family.</text>
</comment>
<keyword evidence="7" id="KW-0234">DNA repair</keyword>
<accession>A0A109UYT0</accession>
<evidence type="ECO:0000313" key="12">
    <source>
        <dbReference type="EMBL" id="AMD19812.1"/>
    </source>
</evidence>
<dbReference type="RefSeq" id="XP_017986808.1">
    <property type="nucleotide sequence ID" value="XM_018131304.1"/>
</dbReference>
<evidence type="ECO:0000256" key="4">
    <source>
        <dbReference type="ARBA" id="ARBA00022763"/>
    </source>
</evidence>
<dbReference type="Proteomes" id="UP000243052">
    <property type="component" value="Chromosome iii"/>
</dbReference>
<dbReference type="PANTHER" id="PTHR12415">
    <property type="entry name" value="TYROSYL-DNA PHOSPHODIESTERASE 1"/>
    <property type="match status" value="1"/>
</dbReference>
<evidence type="ECO:0000256" key="9">
    <source>
        <dbReference type="PIRSR" id="PIRSR610347-1"/>
    </source>
</evidence>
<comment type="subcellular location">
    <subcellularLocation>
        <location evidence="1">Nucleus</location>
    </subcellularLocation>
</comment>
<dbReference type="SUPFAM" id="SSF56024">
    <property type="entry name" value="Phospholipase D/nuclease"/>
    <property type="match status" value="2"/>
</dbReference>
<dbReference type="Pfam" id="PF06087">
    <property type="entry name" value="Tyr-DNA_phospho"/>
    <property type="match status" value="1"/>
</dbReference>
<evidence type="ECO:0000256" key="8">
    <source>
        <dbReference type="ARBA" id="ARBA00023242"/>
    </source>
</evidence>
<dbReference type="OrthoDB" id="47785at2759"/>
<gene>
    <name evidence="12" type="ORF">AW171_hschr31665</name>
</gene>
<dbReference type="GO" id="GO:0004527">
    <property type="term" value="F:exonuclease activity"/>
    <property type="evidence" value="ECO:0007669"/>
    <property type="project" value="UniProtKB-KW"/>
</dbReference>
<evidence type="ECO:0000256" key="7">
    <source>
        <dbReference type="ARBA" id="ARBA00023204"/>
    </source>
</evidence>
<dbReference type="STRING" id="45286.A0A109UYT0"/>
<feature type="site" description="Interaction with DNA" evidence="11">
    <location>
        <position position="441"/>
    </location>
</feature>
<evidence type="ECO:0000256" key="6">
    <source>
        <dbReference type="ARBA" id="ARBA00022839"/>
    </source>
</evidence>
<evidence type="ECO:0000256" key="5">
    <source>
        <dbReference type="ARBA" id="ARBA00022801"/>
    </source>
</evidence>
<reference evidence="12 13" key="1">
    <citation type="submission" date="2016-01" db="EMBL/GenBank/DDBJ databases">
        <title>Genome sequence of the yeast Holleya sinecauda.</title>
        <authorList>
            <person name="Dietrich F.S."/>
        </authorList>
    </citation>
    <scope>NUCLEOTIDE SEQUENCE [LARGE SCALE GENOMIC DNA]</scope>
    <source>
        <strain evidence="12 13">ATCC 58844</strain>
    </source>
</reference>
<name>A0A109UYT0_9SACH</name>
<dbReference type="GeneID" id="28723029"/>
<feature type="binding site" evidence="10">
    <location>
        <position position="152"/>
    </location>
    <ligand>
        <name>substrate</name>
    </ligand>
</feature>
<feature type="active site" description="Proton donor/acceptor" evidence="9">
    <location>
        <position position="410"/>
    </location>
</feature>
<dbReference type="PANTHER" id="PTHR12415:SF0">
    <property type="entry name" value="TYROSYL-DNA PHOSPHODIESTERASE 1"/>
    <property type="match status" value="1"/>
</dbReference>
<evidence type="ECO:0000256" key="3">
    <source>
        <dbReference type="ARBA" id="ARBA00022722"/>
    </source>
</evidence>
<feature type="binding site" evidence="10">
    <location>
        <position position="412"/>
    </location>
    <ligand>
        <name>substrate</name>
    </ligand>
</feature>
<evidence type="ECO:0000256" key="1">
    <source>
        <dbReference type="ARBA" id="ARBA00004123"/>
    </source>
</evidence>
<proteinExistence type="inferred from homology"/>
<organism evidence="12 13">
    <name type="scientific">Eremothecium sinecaudum</name>
    <dbReference type="NCBI Taxonomy" id="45286"/>
    <lineage>
        <taxon>Eukaryota</taxon>
        <taxon>Fungi</taxon>
        <taxon>Dikarya</taxon>
        <taxon>Ascomycota</taxon>
        <taxon>Saccharomycotina</taxon>
        <taxon>Saccharomycetes</taxon>
        <taxon>Saccharomycetales</taxon>
        <taxon>Saccharomycetaceae</taxon>
        <taxon>Eremothecium</taxon>
    </lineage>
</organism>
<protein>
    <submittedName>
        <fullName evidence="12">HCL339Wp</fullName>
    </submittedName>
</protein>
<dbReference type="GO" id="GO:0003690">
    <property type="term" value="F:double-stranded DNA binding"/>
    <property type="evidence" value="ECO:0007669"/>
    <property type="project" value="TreeGrafter"/>
</dbReference>
<dbReference type="EMBL" id="CP014243">
    <property type="protein sequence ID" value="AMD19812.1"/>
    <property type="molecule type" value="Genomic_DNA"/>
</dbReference>